<sequence>MRWLAVVDRAREIVESYEGGVTLRQVMYRLVCEGVLPHTPSMYRHLSSHLAQARREGRFPDLIDTLREVHVPPAWPYATAFLRDALDWFALDRTEGQRPVYVAAEKDTIRQMFTTWLAEYGIPVLVVRGFASQSYAEVVRRRTARHGRATLLWCGHFDASGAEISGAPRTAAAKSAGSC</sequence>
<name>A0A101PP35_STRCK</name>
<dbReference type="EMBL" id="LMWP01000074">
    <property type="protein sequence ID" value="KUN15080.1"/>
    <property type="molecule type" value="Genomic_DNA"/>
</dbReference>
<evidence type="ECO:0000313" key="2">
    <source>
        <dbReference type="Proteomes" id="UP000053398"/>
    </source>
</evidence>
<proteinExistence type="predicted"/>
<dbReference type="AlphaFoldDB" id="A0A101PP35"/>
<accession>A0A101PP35</accession>
<gene>
    <name evidence="1" type="ORF">AQJ11_43720</name>
</gene>
<comment type="caution">
    <text evidence="1">The sequence shown here is derived from an EMBL/GenBank/DDBJ whole genome shotgun (WGS) entry which is preliminary data.</text>
</comment>
<protein>
    <submittedName>
        <fullName evidence="1">Uncharacterized protein</fullName>
    </submittedName>
</protein>
<dbReference type="Proteomes" id="UP000053398">
    <property type="component" value="Unassembled WGS sequence"/>
</dbReference>
<evidence type="ECO:0000313" key="1">
    <source>
        <dbReference type="EMBL" id="KUN15080.1"/>
    </source>
</evidence>
<dbReference type="RefSeq" id="WP_059267210.1">
    <property type="nucleotide sequence ID" value="NZ_KQ948383.1"/>
</dbReference>
<reference evidence="1 2" key="1">
    <citation type="submission" date="2015-10" db="EMBL/GenBank/DDBJ databases">
        <title>Draft genome sequence of Streptomyces corchorusii DSM 40340, type strain for the species Streptomyces corchorusii.</title>
        <authorList>
            <person name="Ruckert C."/>
            <person name="Winkler A."/>
            <person name="Kalinowski J."/>
            <person name="Kampfer P."/>
            <person name="Glaeser S."/>
        </authorList>
    </citation>
    <scope>NUCLEOTIDE SEQUENCE [LARGE SCALE GENOMIC DNA]</scope>
    <source>
        <strain evidence="1 2">DSM 40340</strain>
    </source>
</reference>
<organism evidence="1 2">
    <name type="scientific">Streptomyces corchorusii</name>
    <name type="common">Streptomyces chibaensis</name>
    <dbReference type="NCBI Taxonomy" id="1903"/>
    <lineage>
        <taxon>Bacteria</taxon>
        <taxon>Bacillati</taxon>
        <taxon>Actinomycetota</taxon>
        <taxon>Actinomycetes</taxon>
        <taxon>Kitasatosporales</taxon>
        <taxon>Streptomycetaceae</taxon>
        <taxon>Streptomyces</taxon>
    </lineage>
</organism>
<keyword evidence="2" id="KW-1185">Reference proteome</keyword>